<sequence length="89" mass="10283">MKKFFGSLFGGLVLGLPLAYWWIGYDSITYSQFNLAGVDEVIVREMDFDFVFYASLLVVAIAAALFIFWSWVEKKSEERFYRNDSGNSK</sequence>
<keyword evidence="3" id="KW-1185">Reference proteome</keyword>
<evidence type="ECO:0000313" key="2">
    <source>
        <dbReference type="EMBL" id="MBD8015500.1"/>
    </source>
</evidence>
<feature type="transmembrane region" description="Helical" evidence="1">
    <location>
        <begin position="50"/>
        <end position="72"/>
    </location>
</feature>
<organism evidence="2 3">
    <name type="scientific">Planococcus wigleyi</name>
    <dbReference type="NCBI Taxonomy" id="2762216"/>
    <lineage>
        <taxon>Bacteria</taxon>
        <taxon>Bacillati</taxon>
        <taxon>Bacillota</taxon>
        <taxon>Bacilli</taxon>
        <taxon>Bacillales</taxon>
        <taxon>Caryophanaceae</taxon>
        <taxon>Planococcus</taxon>
    </lineage>
</organism>
<evidence type="ECO:0000313" key="3">
    <source>
        <dbReference type="Proteomes" id="UP000658980"/>
    </source>
</evidence>
<proteinExistence type="predicted"/>
<keyword evidence="1" id="KW-0472">Membrane</keyword>
<gene>
    <name evidence="2" type="ORF">H9630_11800</name>
</gene>
<dbReference type="EMBL" id="JACSPU010000004">
    <property type="protein sequence ID" value="MBD8015500.1"/>
    <property type="molecule type" value="Genomic_DNA"/>
</dbReference>
<protein>
    <submittedName>
        <fullName evidence="2">Uncharacterized protein</fullName>
    </submittedName>
</protein>
<dbReference type="Proteomes" id="UP000658980">
    <property type="component" value="Unassembled WGS sequence"/>
</dbReference>
<accession>A0ABR8WER8</accession>
<keyword evidence="1" id="KW-0812">Transmembrane</keyword>
<reference evidence="2 3" key="1">
    <citation type="submission" date="2020-08" db="EMBL/GenBank/DDBJ databases">
        <title>A Genomic Blueprint of the Chicken Gut Microbiome.</title>
        <authorList>
            <person name="Gilroy R."/>
            <person name="Ravi A."/>
            <person name="Getino M."/>
            <person name="Pursley I."/>
            <person name="Horton D.L."/>
            <person name="Alikhan N.-F."/>
            <person name="Baker D."/>
            <person name="Gharbi K."/>
            <person name="Hall N."/>
            <person name="Watson M."/>
            <person name="Adriaenssens E.M."/>
            <person name="Foster-Nyarko E."/>
            <person name="Jarju S."/>
            <person name="Secka A."/>
            <person name="Antonio M."/>
            <person name="Oren A."/>
            <person name="Chaudhuri R."/>
            <person name="La Ragione R.M."/>
            <person name="Hildebrand F."/>
            <person name="Pallen M.J."/>
        </authorList>
    </citation>
    <scope>NUCLEOTIDE SEQUENCE [LARGE SCALE GENOMIC DNA]</scope>
    <source>
        <strain evidence="2 3">Sa1BUA13</strain>
    </source>
</reference>
<dbReference type="RefSeq" id="WP_191715689.1">
    <property type="nucleotide sequence ID" value="NZ_JACSPU010000004.1"/>
</dbReference>
<keyword evidence="1" id="KW-1133">Transmembrane helix</keyword>
<evidence type="ECO:0000256" key="1">
    <source>
        <dbReference type="SAM" id="Phobius"/>
    </source>
</evidence>
<comment type="caution">
    <text evidence="2">The sequence shown here is derived from an EMBL/GenBank/DDBJ whole genome shotgun (WGS) entry which is preliminary data.</text>
</comment>
<name>A0ABR8WER8_9BACL</name>